<dbReference type="AlphaFoldDB" id="A0A3B0SA93"/>
<dbReference type="Pfam" id="PF13419">
    <property type="entry name" value="HAD_2"/>
    <property type="match status" value="1"/>
</dbReference>
<dbReference type="SFLD" id="SFLDG01129">
    <property type="entry name" value="C1.5:_HAD__Beta-PGM__Phosphata"/>
    <property type="match status" value="1"/>
</dbReference>
<dbReference type="EMBL" id="UOEE01000135">
    <property type="protein sequence ID" value="VAV92005.1"/>
    <property type="molecule type" value="Genomic_DNA"/>
</dbReference>
<gene>
    <name evidence="1" type="ORF">MNBD_ALPHA06-2047</name>
</gene>
<dbReference type="SUPFAM" id="SSF56784">
    <property type="entry name" value="HAD-like"/>
    <property type="match status" value="1"/>
</dbReference>
<organism evidence="1">
    <name type="scientific">hydrothermal vent metagenome</name>
    <dbReference type="NCBI Taxonomy" id="652676"/>
    <lineage>
        <taxon>unclassified sequences</taxon>
        <taxon>metagenomes</taxon>
        <taxon>ecological metagenomes</taxon>
    </lineage>
</organism>
<sequence>MTIQHLLRGKTIAFDLDGTLVDTAPDLITSMNWAMNQAGHPVTPAHIVRNRIGRGAKALLQTALQYHQINVAPPQIEKMLQMFLAHYAKTSTENSIPFAGAVACLRALQAHGATLSVCTNKLEYLTLPILQKLELLPLFGGVFCPDNVPAKKPDAAHVLAAIAPVSPKNALMIGDSQPDVASAKAAGVGCILLAHGYSEIPVAELGAELVLPGFDGLEAAILHCFA</sequence>
<accession>A0A3B0SA93</accession>
<dbReference type="GO" id="GO:0005829">
    <property type="term" value="C:cytosol"/>
    <property type="evidence" value="ECO:0007669"/>
    <property type="project" value="TreeGrafter"/>
</dbReference>
<dbReference type="GO" id="GO:0006281">
    <property type="term" value="P:DNA repair"/>
    <property type="evidence" value="ECO:0007669"/>
    <property type="project" value="TreeGrafter"/>
</dbReference>
<dbReference type="EC" id="3.1.3.18" evidence="1"/>
<dbReference type="PANTHER" id="PTHR43434">
    <property type="entry name" value="PHOSPHOGLYCOLATE PHOSPHATASE"/>
    <property type="match status" value="1"/>
</dbReference>
<dbReference type="InterPro" id="IPR023198">
    <property type="entry name" value="PGP-like_dom2"/>
</dbReference>
<dbReference type="PANTHER" id="PTHR43434:SF1">
    <property type="entry name" value="PHOSPHOGLYCOLATE PHOSPHATASE"/>
    <property type="match status" value="1"/>
</dbReference>
<dbReference type="SFLD" id="SFLDS00003">
    <property type="entry name" value="Haloacid_Dehalogenase"/>
    <property type="match status" value="1"/>
</dbReference>
<dbReference type="InterPro" id="IPR050155">
    <property type="entry name" value="HAD-like_hydrolase_sf"/>
</dbReference>
<dbReference type="InterPro" id="IPR023214">
    <property type="entry name" value="HAD_sf"/>
</dbReference>
<keyword evidence="1" id="KW-0378">Hydrolase</keyword>
<dbReference type="GO" id="GO:0008967">
    <property type="term" value="F:phosphoglycolate phosphatase activity"/>
    <property type="evidence" value="ECO:0007669"/>
    <property type="project" value="UniProtKB-EC"/>
</dbReference>
<proteinExistence type="predicted"/>
<dbReference type="InterPro" id="IPR036412">
    <property type="entry name" value="HAD-like_sf"/>
</dbReference>
<name>A0A3B0SA93_9ZZZZ</name>
<protein>
    <submittedName>
        <fullName evidence="1">Phosphoglycolate phosphatase</fullName>
        <ecNumber evidence="1">3.1.3.18</ecNumber>
    </submittedName>
</protein>
<dbReference type="Gene3D" id="1.10.150.240">
    <property type="entry name" value="Putative phosphatase, domain 2"/>
    <property type="match status" value="1"/>
</dbReference>
<reference evidence="1" key="1">
    <citation type="submission" date="2018-06" db="EMBL/GenBank/DDBJ databases">
        <authorList>
            <person name="Zhirakovskaya E."/>
        </authorList>
    </citation>
    <scope>NUCLEOTIDE SEQUENCE</scope>
</reference>
<evidence type="ECO:0000313" key="1">
    <source>
        <dbReference type="EMBL" id="VAV92005.1"/>
    </source>
</evidence>
<dbReference type="InterPro" id="IPR041492">
    <property type="entry name" value="HAD_2"/>
</dbReference>
<dbReference type="Gene3D" id="3.40.50.1000">
    <property type="entry name" value="HAD superfamily/HAD-like"/>
    <property type="match status" value="1"/>
</dbReference>